<keyword evidence="1" id="KW-0472">Membrane</keyword>
<evidence type="ECO:0000313" key="3">
    <source>
        <dbReference type="Proteomes" id="UP000295063"/>
    </source>
</evidence>
<reference evidence="2 3" key="1">
    <citation type="submission" date="2019-03" db="EMBL/GenBank/DDBJ databases">
        <title>Genomic Encyclopedia of Type Strains, Phase IV (KMG-IV): sequencing the most valuable type-strain genomes for metagenomic binning, comparative biology and taxonomic classification.</title>
        <authorList>
            <person name="Goeker M."/>
        </authorList>
    </citation>
    <scope>NUCLEOTIDE SEQUENCE [LARGE SCALE GENOMIC DNA]</scope>
    <source>
        <strain evidence="2 3">DSM 15969</strain>
    </source>
</reference>
<dbReference type="OrthoDB" id="3034869at2"/>
<evidence type="ECO:0000256" key="1">
    <source>
        <dbReference type="SAM" id="Phobius"/>
    </source>
</evidence>
<proteinExistence type="predicted"/>
<dbReference type="Proteomes" id="UP000295063">
    <property type="component" value="Unassembled WGS sequence"/>
</dbReference>
<keyword evidence="3" id="KW-1185">Reference proteome</keyword>
<dbReference type="RefSeq" id="WP_132079981.1">
    <property type="nucleotide sequence ID" value="NZ_DALYTA010000049.1"/>
</dbReference>
<feature type="transmembrane region" description="Helical" evidence="1">
    <location>
        <begin position="82"/>
        <end position="112"/>
    </location>
</feature>
<comment type="caution">
    <text evidence="2">The sequence shown here is derived from an EMBL/GenBank/DDBJ whole genome shotgun (WGS) entry which is preliminary data.</text>
</comment>
<keyword evidence="1" id="KW-0812">Transmembrane</keyword>
<gene>
    <name evidence="2" type="ORF">EV210_106292</name>
</gene>
<name>A0A4R1Q0B5_9FIRM</name>
<dbReference type="AlphaFoldDB" id="A0A4R1Q0B5"/>
<organism evidence="2 3">
    <name type="scientific">Anaerospora hongkongensis</name>
    <dbReference type="NCBI Taxonomy" id="244830"/>
    <lineage>
        <taxon>Bacteria</taxon>
        <taxon>Bacillati</taxon>
        <taxon>Bacillota</taxon>
        <taxon>Negativicutes</taxon>
        <taxon>Selenomonadales</taxon>
        <taxon>Sporomusaceae</taxon>
        <taxon>Anaerospora</taxon>
    </lineage>
</organism>
<keyword evidence="1" id="KW-1133">Transmembrane helix</keyword>
<sequence>MRCTVCGTPTDADDSCCASCRQKQSEVQVMTREERDGFSGVTIEQGDNRQKEGTEYQQSGARGNGIYIRQYNMNSASLLTKILIALGLLAVLSGAVVIGGAVFVLFAIGWLIRKLLNR</sequence>
<dbReference type="EMBL" id="SLUI01000006">
    <property type="protein sequence ID" value="TCL37423.1"/>
    <property type="molecule type" value="Genomic_DNA"/>
</dbReference>
<accession>A0A4R1Q0B5</accession>
<protein>
    <submittedName>
        <fullName evidence="2">Uncharacterized protein</fullName>
    </submittedName>
</protein>
<evidence type="ECO:0000313" key="2">
    <source>
        <dbReference type="EMBL" id="TCL37423.1"/>
    </source>
</evidence>